<dbReference type="KEGG" id="ccv:CCV52592_2105"/>
<dbReference type="InterPro" id="IPR007059">
    <property type="entry name" value="DmsC"/>
</dbReference>
<feature type="transmembrane region" description="Helical" evidence="1">
    <location>
        <begin position="82"/>
        <end position="100"/>
    </location>
</feature>
<dbReference type="PANTHER" id="PTHR38095:SF1">
    <property type="entry name" value="ANAEROBIC DIMETHYL SULFOXIDE REDUCTASE CHAIN YNFH"/>
    <property type="match status" value="1"/>
</dbReference>
<name>A0A0M4TLB1_CAMC5</name>
<sequence length="235" mass="26043">MHSLFQDLGLSVFSVCLQSSIGMIFFVAIFKFRYKKEFCLPAIIAAILAVIGVLSSFLHLGNPMNAYLTMSNLSSSWLSREIFFTSLYTGLVCAYALILYTGKFKGILTLACILSLLAGIFDLYVMSQAYISTSVPFWDSANTYFEYYLSAIMLGAIFFYTFTYKKISLNFYVFGIVILVLAGMLSLSYVLHGLGLSQGSLAAKQSASILFSYSSLILLISILGAMSIFYFLHKA</sequence>
<feature type="transmembrane region" description="Helical" evidence="1">
    <location>
        <begin position="211"/>
        <end position="232"/>
    </location>
</feature>
<evidence type="ECO:0000256" key="1">
    <source>
        <dbReference type="SAM" id="Phobius"/>
    </source>
</evidence>
<dbReference type="RefSeq" id="WP_172618522.1">
    <property type="nucleotide sequence ID" value="NC_009715.2"/>
</dbReference>
<evidence type="ECO:0000313" key="3">
    <source>
        <dbReference type="Proteomes" id="UP000006380"/>
    </source>
</evidence>
<feature type="transmembrane region" description="Helical" evidence="1">
    <location>
        <begin position="171"/>
        <end position="191"/>
    </location>
</feature>
<feature type="transmembrane region" description="Helical" evidence="1">
    <location>
        <begin position="42"/>
        <end position="62"/>
    </location>
</feature>
<dbReference type="STRING" id="360105.CCV52592_2105"/>
<reference evidence="2" key="1">
    <citation type="submission" date="2016-07" db="EMBL/GenBank/DDBJ databases">
        <title>Comparative genomics of the Campylobacter concisus group.</title>
        <authorList>
            <person name="Miller W.G."/>
            <person name="Yee E."/>
            <person name="Chapman M.H."/>
            <person name="Huynh S."/>
            <person name="Bono J.L."/>
            <person name="On S.L.W."/>
            <person name="StLeger J."/>
            <person name="Foster G."/>
            <person name="Parker C.T."/>
        </authorList>
    </citation>
    <scope>NUCLEOTIDE SEQUENCE</scope>
    <source>
        <strain evidence="2">525.92</strain>
    </source>
</reference>
<organism evidence="2 3">
    <name type="scientific">Campylobacter curvus (strain 525.92)</name>
    <dbReference type="NCBI Taxonomy" id="360105"/>
    <lineage>
        <taxon>Bacteria</taxon>
        <taxon>Pseudomonadati</taxon>
        <taxon>Campylobacterota</taxon>
        <taxon>Epsilonproteobacteria</taxon>
        <taxon>Campylobacterales</taxon>
        <taxon>Campylobacteraceae</taxon>
        <taxon>Campylobacter</taxon>
    </lineage>
</organism>
<keyword evidence="3" id="KW-1185">Reference proteome</keyword>
<dbReference type="Pfam" id="PF04976">
    <property type="entry name" value="DmsC"/>
    <property type="match status" value="1"/>
</dbReference>
<dbReference type="PANTHER" id="PTHR38095">
    <property type="entry name" value="ANAEROBIC DIMETHYL SULFOXIDE REDUCTASE CHAIN YNFH"/>
    <property type="match status" value="1"/>
</dbReference>
<keyword evidence="1" id="KW-0812">Transmembrane</keyword>
<dbReference type="GO" id="GO:0005886">
    <property type="term" value="C:plasma membrane"/>
    <property type="evidence" value="ECO:0007669"/>
    <property type="project" value="TreeGrafter"/>
</dbReference>
<keyword evidence="1" id="KW-0472">Membrane</keyword>
<dbReference type="GO" id="GO:0009390">
    <property type="term" value="C:dimethyl sulfoxide reductase complex"/>
    <property type="evidence" value="ECO:0007669"/>
    <property type="project" value="TreeGrafter"/>
</dbReference>
<accession>A0A0M4TLB1</accession>
<dbReference type="GO" id="GO:0019645">
    <property type="term" value="P:anaerobic electron transport chain"/>
    <property type="evidence" value="ECO:0007669"/>
    <property type="project" value="InterPro"/>
</dbReference>
<dbReference type="GO" id="GO:0009389">
    <property type="term" value="F:dimethyl sulfoxide reductase activity"/>
    <property type="evidence" value="ECO:0007669"/>
    <property type="project" value="TreeGrafter"/>
</dbReference>
<evidence type="ECO:0000313" key="2">
    <source>
        <dbReference type="EMBL" id="ALF45164.1"/>
    </source>
</evidence>
<feature type="transmembrane region" description="Helical" evidence="1">
    <location>
        <begin position="12"/>
        <end position="30"/>
    </location>
</feature>
<dbReference type="EMBL" id="CP000767">
    <property type="protein sequence ID" value="ALF45164.1"/>
    <property type="molecule type" value="Genomic_DNA"/>
</dbReference>
<keyword evidence="1" id="KW-1133">Transmembrane helix</keyword>
<gene>
    <name evidence="2" type="primary">dmsC</name>
    <name evidence="2" type="ORF">CCV52592_2105</name>
</gene>
<feature type="transmembrane region" description="Helical" evidence="1">
    <location>
        <begin position="107"/>
        <end position="127"/>
    </location>
</feature>
<feature type="transmembrane region" description="Helical" evidence="1">
    <location>
        <begin position="147"/>
        <end position="164"/>
    </location>
</feature>
<dbReference type="Proteomes" id="UP000006380">
    <property type="component" value="Chromosome"/>
</dbReference>
<proteinExistence type="predicted"/>
<protein>
    <submittedName>
        <fullName evidence="2">Anaerobic DMSO reductase DmsABC, chain C, anchor subunit</fullName>
    </submittedName>
</protein>
<dbReference type="AlphaFoldDB" id="A0A0M4TLB1"/>